<dbReference type="InterPro" id="IPR020084">
    <property type="entry name" value="NUDIX_hydrolase_CS"/>
</dbReference>
<comment type="cofactor">
    <cofactor evidence="1">
        <name>Mn(2+)</name>
        <dbReference type="ChEBI" id="CHEBI:29035"/>
    </cofactor>
</comment>
<evidence type="ECO:0000256" key="3">
    <source>
        <dbReference type="ARBA" id="ARBA00005279"/>
    </source>
</evidence>
<feature type="compositionally biased region" description="Basic residues" evidence="11">
    <location>
        <begin position="466"/>
        <end position="478"/>
    </location>
</feature>
<evidence type="ECO:0000259" key="12">
    <source>
        <dbReference type="PROSITE" id="PS51462"/>
    </source>
</evidence>
<keyword evidence="4" id="KW-0963">Cytoplasm</keyword>
<evidence type="ECO:0000256" key="4">
    <source>
        <dbReference type="ARBA" id="ARBA00022490"/>
    </source>
</evidence>
<keyword evidence="5" id="KW-0479">Metal-binding</keyword>
<keyword evidence="7" id="KW-0694">RNA-binding</keyword>
<name>A0A4U5N750_STECR</name>
<comment type="similarity">
    <text evidence="3">Belongs to the Nudix hydrolase family. DCP2 subfamily.</text>
</comment>
<dbReference type="GO" id="GO:0000184">
    <property type="term" value="P:nuclear-transcribed mRNA catabolic process, nonsense-mediated decay"/>
    <property type="evidence" value="ECO:0007669"/>
    <property type="project" value="InterPro"/>
</dbReference>
<dbReference type="Pfam" id="PF00293">
    <property type="entry name" value="NUDIX"/>
    <property type="match status" value="1"/>
</dbReference>
<evidence type="ECO:0000313" key="14">
    <source>
        <dbReference type="Proteomes" id="UP000298663"/>
    </source>
</evidence>
<dbReference type="EMBL" id="AZBU02000005">
    <property type="protein sequence ID" value="TKR78001.1"/>
    <property type="molecule type" value="Genomic_DNA"/>
</dbReference>
<reference evidence="13 14" key="2">
    <citation type="journal article" date="2019" name="G3 (Bethesda)">
        <title>Hybrid Assembly of the Genome of the Entomopathogenic Nematode Steinernema carpocapsae Identifies the X-Chromosome.</title>
        <authorList>
            <person name="Serra L."/>
            <person name="Macchietto M."/>
            <person name="Macias-Munoz A."/>
            <person name="McGill C.J."/>
            <person name="Rodriguez I.M."/>
            <person name="Rodriguez B."/>
            <person name="Murad R."/>
            <person name="Mortazavi A."/>
        </authorList>
    </citation>
    <scope>NUCLEOTIDE SEQUENCE [LARGE SCALE GENOMIC DNA]</scope>
    <source>
        <strain evidence="13 14">ALL</strain>
    </source>
</reference>
<keyword evidence="8" id="KW-0464">Manganese</keyword>
<evidence type="ECO:0000256" key="9">
    <source>
        <dbReference type="ARBA" id="ARBA00047661"/>
    </source>
</evidence>
<keyword evidence="14" id="KW-1185">Reference proteome</keyword>
<feature type="region of interest" description="Disordered" evidence="11">
    <location>
        <begin position="356"/>
        <end position="501"/>
    </location>
</feature>
<accession>A0A4U5N750</accession>
<feature type="region of interest" description="Disordered" evidence="11">
    <location>
        <begin position="285"/>
        <end position="319"/>
    </location>
</feature>
<dbReference type="PROSITE" id="PS00893">
    <property type="entry name" value="NUDIX_BOX"/>
    <property type="match status" value="1"/>
</dbReference>
<evidence type="ECO:0000256" key="10">
    <source>
        <dbReference type="ARBA" id="ARBA00078183"/>
    </source>
</evidence>
<dbReference type="InterPro" id="IPR000086">
    <property type="entry name" value="NUDIX_hydrolase_dom"/>
</dbReference>
<evidence type="ECO:0000256" key="11">
    <source>
        <dbReference type="SAM" id="MobiDB-lite"/>
    </source>
</evidence>
<evidence type="ECO:0000313" key="13">
    <source>
        <dbReference type="EMBL" id="TKR78001.1"/>
    </source>
</evidence>
<dbReference type="GO" id="GO:0003723">
    <property type="term" value="F:RNA binding"/>
    <property type="evidence" value="ECO:0007669"/>
    <property type="project" value="UniProtKB-KW"/>
</dbReference>
<organism evidence="13 14">
    <name type="scientific">Steinernema carpocapsae</name>
    <name type="common">Entomopathogenic nematode</name>
    <dbReference type="NCBI Taxonomy" id="34508"/>
    <lineage>
        <taxon>Eukaryota</taxon>
        <taxon>Metazoa</taxon>
        <taxon>Ecdysozoa</taxon>
        <taxon>Nematoda</taxon>
        <taxon>Chromadorea</taxon>
        <taxon>Rhabditida</taxon>
        <taxon>Tylenchina</taxon>
        <taxon>Panagrolaimomorpha</taxon>
        <taxon>Strongyloidoidea</taxon>
        <taxon>Steinernematidae</taxon>
        <taxon>Steinernema</taxon>
    </lineage>
</organism>
<dbReference type="PANTHER" id="PTHR23114">
    <property type="entry name" value="M7GPPPN-MRNA HYDROLASE"/>
    <property type="match status" value="1"/>
</dbReference>
<comment type="subcellular location">
    <subcellularLocation>
        <location evidence="2">Cytoplasm</location>
    </subcellularLocation>
</comment>
<dbReference type="GO" id="GO:0030145">
    <property type="term" value="F:manganese ion binding"/>
    <property type="evidence" value="ECO:0007669"/>
    <property type="project" value="InterPro"/>
</dbReference>
<dbReference type="Gene3D" id="3.90.79.10">
    <property type="entry name" value="Nucleoside Triphosphate Pyrophosphohydrolase"/>
    <property type="match status" value="1"/>
</dbReference>
<reference evidence="13 14" key="1">
    <citation type="journal article" date="2015" name="Genome Biol.">
        <title>Comparative genomics of Steinernema reveals deeply conserved gene regulatory networks.</title>
        <authorList>
            <person name="Dillman A.R."/>
            <person name="Macchietto M."/>
            <person name="Porter C.F."/>
            <person name="Rogers A."/>
            <person name="Williams B."/>
            <person name="Antoshechkin I."/>
            <person name="Lee M.M."/>
            <person name="Goodwin Z."/>
            <person name="Lu X."/>
            <person name="Lewis E.E."/>
            <person name="Goodrich-Blair H."/>
            <person name="Stock S.P."/>
            <person name="Adams B.J."/>
            <person name="Sternberg P.W."/>
            <person name="Mortazavi A."/>
        </authorList>
    </citation>
    <scope>NUCLEOTIDE SEQUENCE [LARGE SCALE GENOMIC DNA]</scope>
    <source>
        <strain evidence="13 14">ALL</strain>
    </source>
</reference>
<proteinExistence type="inferred from homology"/>
<evidence type="ECO:0000256" key="5">
    <source>
        <dbReference type="ARBA" id="ARBA00022723"/>
    </source>
</evidence>
<sequence length="581" mass="64942">MTTLDFAHWYYVDFYCGGESDISLREFSKQVCMRSEGRRFSKHGRKIDSIIDSFHDYKRSVPVNGAVLLDSTLTYVLLVQGMSATQDSWGFPKGKVNENEDPLDCAAREVLEEVGYDCTGKIHPRKCSQKFVKKTCIRLYFVKDVPIEFDFKPRVRNEIRKIQWFKLSELPNDYSSFADVRKGPEKRNFYVVFPFVDDIQAYVKNELKQINTSHRIPRSHLRSGGESSRSAFKPVSPSRRQSQCGAIEAALHPRNSPKGTPPKPQSAQTFVELLAAVNKKSANQFIPVKETSPPRFESAAEDKDLLASDEPGPSSQGATSIKLDSFMQMFSKANQENKVPTDLLVSCDVLESQIGATSPEQSETTTKKALAAIGSESADKRKKKERQSEIKQPKARRYPVNEPVYEAEGDPTDAGGEATGENEPEETPTNSGVEFDDADFYYTPVSERRPTPGPNAVAEEHEDKTPKKKPRKPRRKKNSSGSKPEETEGPAQLEEPKHRDSIYEQGIAIDLHSLLNSAGTYGGTCSRSALSEQQISHEANRCRSETDSASISTSAEVRVVPCESWKRPVKIDVADLFAMFS</sequence>
<dbReference type="FunFam" id="3.90.79.10:FF:000003">
    <property type="entry name" value="M7GpppN-mRNA hydrolase isoform 2"/>
    <property type="match status" value="1"/>
</dbReference>
<dbReference type="AlphaFoldDB" id="A0A4U5N750"/>
<protein>
    <recommendedName>
        <fullName evidence="10">mRNA-decapping enzyme 2</fullName>
    </recommendedName>
</protein>
<dbReference type="GO" id="GO:0140933">
    <property type="term" value="F:5'-(N(7)-methylguanosine 5'-triphospho)-[mRNA] hydrolase activity"/>
    <property type="evidence" value="ECO:0007669"/>
    <property type="project" value="UniProtKB-EC"/>
</dbReference>
<dbReference type="InterPro" id="IPR044099">
    <property type="entry name" value="Dcp2_NUDIX"/>
</dbReference>
<evidence type="ECO:0000256" key="8">
    <source>
        <dbReference type="ARBA" id="ARBA00023211"/>
    </source>
</evidence>
<dbReference type="PROSITE" id="PS51462">
    <property type="entry name" value="NUDIX"/>
    <property type="match status" value="1"/>
</dbReference>
<dbReference type="InterPro" id="IPR015797">
    <property type="entry name" value="NUDIX_hydrolase-like_dom_sf"/>
</dbReference>
<dbReference type="GO" id="GO:0000932">
    <property type="term" value="C:P-body"/>
    <property type="evidence" value="ECO:0007669"/>
    <property type="project" value="TreeGrafter"/>
</dbReference>
<dbReference type="SUPFAM" id="SSF140586">
    <property type="entry name" value="Dcp2 domain-like"/>
    <property type="match status" value="1"/>
</dbReference>
<evidence type="ECO:0000256" key="1">
    <source>
        <dbReference type="ARBA" id="ARBA00001936"/>
    </source>
</evidence>
<dbReference type="SUPFAM" id="SSF55811">
    <property type="entry name" value="Nudix"/>
    <property type="match status" value="1"/>
</dbReference>
<gene>
    <name evidence="13" type="ORF">L596_018879</name>
</gene>
<dbReference type="OrthoDB" id="18996at2759"/>
<dbReference type="Gene3D" id="1.10.10.1050">
    <property type="entry name" value="Dcp2, box A domain"/>
    <property type="match status" value="1"/>
</dbReference>
<dbReference type="InterPro" id="IPR036189">
    <property type="entry name" value="DCP2_BoxA_sf"/>
</dbReference>
<dbReference type="CDD" id="cd03672">
    <property type="entry name" value="NUDIX_Dcp2p_Nudt20"/>
    <property type="match status" value="1"/>
</dbReference>
<dbReference type="Proteomes" id="UP000298663">
    <property type="component" value="Unassembled WGS sequence"/>
</dbReference>
<evidence type="ECO:0000256" key="2">
    <source>
        <dbReference type="ARBA" id="ARBA00004496"/>
    </source>
</evidence>
<dbReference type="STRING" id="34508.A0A4U5N750"/>
<feature type="region of interest" description="Disordered" evidence="11">
    <location>
        <begin position="214"/>
        <end position="243"/>
    </location>
</feature>
<comment type="catalytic activity">
    <reaction evidence="9">
        <text>a 5'-end (N(7)-methyl 5'-triphosphoguanosine)-ribonucleoside in mRNA + H2O = N(7)-methyl-GDP + a 5'-end phospho-ribonucleoside in mRNA + 2 H(+)</text>
        <dbReference type="Rhea" id="RHEA:67484"/>
        <dbReference type="Rhea" id="RHEA-COMP:15692"/>
        <dbReference type="Rhea" id="RHEA-COMP:17167"/>
        <dbReference type="ChEBI" id="CHEBI:15377"/>
        <dbReference type="ChEBI" id="CHEBI:15378"/>
        <dbReference type="ChEBI" id="CHEBI:63714"/>
        <dbReference type="ChEBI" id="CHEBI:138282"/>
        <dbReference type="ChEBI" id="CHEBI:156461"/>
        <dbReference type="EC" id="3.6.1.62"/>
    </reaction>
    <physiologicalReaction direction="left-to-right" evidence="9">
        <dbReference type="Rhea" id="RHEA:67485"/>
    </physiologicalReaction>
</comment>
<feature type="domain" description="Nudix hydrolase" evidence="12">
    <location>
        <begin position="59"/>
        <end position="193"/>
    </location>
</feature>
<evidence type="ECO:0000256" key="7">
    <source>
        <dbReference type="ARBA" id="ARBA00022884"/>
    </source>
</evidence>
<evidence type="ECO:0000256" key="6">
    <source>
        <dbReference type="ARBA" id="ARBA00022801"/>
    </source>
</evidence>
<comment type="caution">
    <text evidence="13">The sequence shown here is derived from an EMBL/GenBank/DDBJ whole genome shotgun (WGS) entry which is preliminary data.</text>
</comment>
<dbReference type="PANTHER" id="PTHR23114:SF17">
    <property type="entry name" value="M7GPPPN-MRNA HYDROLASE"/>
    <property type="match status" value="1"/>
</dbReference>
<dbReference type="GO" id="GO:0000290">
    <property type="term" value="P:deadenylation-dependent decapping of nuclear-transcribed mRNA"/>
    <property type="evidence" value="ECO:0007669"/>
    <property type="project" value="InterPro"/>
</dbReference>
<keyword evidence="6" id="KW-0378">Hydrolase</keyword>